<dbReference type="SUPFAM" id="SSF52540">
    <property type="entry name" value="P-loop containing nucleoside triphosphate hydrolases"/>
    <property type="match status" value="1"/>
</dbReference>
<dbReference type="InterPro" id="IPR027417">
    <property type="entry name" value="P-loop_NTPase"/>
</dbReference>
<dbReference type="Pfam" id="PF00406">
    <property type="entry name" value="ADK"/>
    <property type="match status" value="1"/>
</dbReference>
<sequence length="501" mass="58641">MSAIDATKRKLAIKPRFVPYIEKHRIYELLYDIATAVATRKPKDHILFIRNLLDDINERRDKPRIIMIAPPHLSVEEICEYIKEETGVAIITFDDIAGQDNEISSSELATKLSKYIEKYDIVKKGWIMYDMPRNFIETKIFQKHTIYPTHAFEICSSRDSYSQNDAWFRNIKDWPIEKFREAMVEFKRKAFGLHRALQTCYKKVLVNSRTEKQLARACVDYSRIPVFKGAPMLPRIVLIGTRGSRRRTTAKRLSEKYHMVHVDLEELILQTKGMENETGEQLRNLEARNVPIYSKIVLAMLQKRLMQWDCMQKGWVITNFPRDVADFKILDNFDTPPNKVIFLSIQTIKAYQRLKNRKVNIYDGDLKTISEIISSGDNIREYYTHPRDYDVNILPEQDDFAKNIEEMLKYCGDNCNIINADGSDSEVFDRVARVVMQPCVIAPPRTVDLESPKGQSGEFVFKERSHSSIYPNIVYEKEDFQDFRSTFESNDLEYMPNEFID</sequence>
<keyword evidence="3" id="KW-0418">Kinase</keyword>
<proteinExistence type="predicted"/>
<dbReference type="OrthoDB" id="522106at2759"/>
<reference evidence="4" key="1">
    <citation type="submission" date="2022-01" db="EMBL/GenBank/DDBJ databases">
        <authorList>
            <person name="King R."/>
        </authorList>
    </citation>
    <scope>NUCLEOTIDE SEQUENCE</scope>
</reference>
<protein>
    <recommendedName>
        <fullName evidence="6">Adenylate kinase 8</fullName>
    </recommendedName>
</protein>
<accession>A0A9P0MSW2</accession>
<dbReference type="CDD" id="cd22979">
    <property type="entry name" value="DD_AK8"/>
    <property type="match status" value="1"/>
</dbReference>
<keyword evidence="5" id="KW-1185">Reference proteome</keyword>
<evidence type="ECO:0000313" key="4">
    <source>
        <dbReference type="EMBL" id="CAH1402071.1"/>
    </source>
</evidence>
<dbReference type="InterPro" id="IPR000850">
    <property type="entry name" value="Adenylat/UMP-CMP_kin"/>
</dbReference>
<evidence type="ECO:0000313" key="5">
    <source>
        <dbReference type="Proteomes" id="UP001152798"/>
    </source>
</evidence>
<dbReference type="GO" id="GO:0005524">
    <property type="term" value="F:ATP binding"/>
    <property type="evidence" value="ECO:0007669"/>
    <property type="project" value="InterPro"/>
</dbReference>
<dbReference type="EMBL" id="OV725081">
    <property type="protein sequence ID" value="CAH1402071.1"/>
    <property type="molecule type" value="Genomic_DNA"/>
</dbReference>
<evidence type="ECO:0008006" key="6">
    <source>
        <dbReference type="Google" id="ProtNLM"/>
    </source>
</evidence>
<dbReference type="Gene3D" id="3.40.50.300">
    <property type="entry name" value="P-loop containing nucleotide triphosphate hydrolases"/>
    <property type="match status" value="1"/>
</dbReference>
<keyword evidence="1" id="KW-0808">Transferase</keyword>
<gene>
    <name evidence="4" type="ORF">NEZAVI_LOCUS10976</name>
</gene>
<dbReference type="Proteomes" id="UP001152798">
    <property type="component" value="Chromosome 5"/>
</dbReference>
<organism evidence="4 5">
    <name type="scientific">Nezara viridula</name>
    <name type="common">Southern green stink bug</name>
    <name type="synonym">Cimex viridulus</name>
    <dbReference type="NCBI Taxonomy" id="85310"/>
    <lineage>
        <taxon>Eukaryota</taxon>
        <taxon>Metazoa</taxon>
        <taxon>Ecdysozoa</taxon>
        <taxon>Arthropoda</taxon>
        <taxon>Hexapoda</taxon>
        <taxon>Insecta</taxon>
        <taxon>Pterygota</taxon>
        <taxon>Neoptera</taxon>
        <taxon>Paraneoptera</taxon>
        <taxon>Hemiptera</taxon>
        <taxon>Heteroptera</taxon>
        <taxon>Panheteroptera</taxon>
        <taxon>Pentatomomorpha</taxon>
        <taxon>Pentatomoidea</taxon>
        <taxon>Pentatomidae</taxon>
        <taxon>Pentatominae</taxon>
        <taxon>Nezara</taxon>
    </lineage>
</organism>
<dbReference type="AlphaFoldDB" id="A0A9P0MSW2"/>
<keyword evidence="2" id="KW-0547">Nucleotide-binding</keyword>
<dbReference type="GO" id="GO:0006139">
    <property type="term" value="P:nucleobase-containing compound metabolic process"/>
    <property type="evidence" value="ECO:0007669"/>
    <property type="project" value="InterPro"/>
</dbReference>
<evidence type="ECO:0000256" key="3">
    <source>
        <dbReference type="ARBA" id="ARBA00022777"/>
    </source>
</evidence>
<name>A0A9P0MSW2_NEZVI</name>
<evidence type="ECO:0000256" key="2">
    <source>
        <dbReference type="ARBA" id="ARBA00022741"/>
    </source>
</evidence>
<dbReference type="GO" id="GO:0019205">
    <property type="term" value="F:nucleobase-containing compound kinase activity"/>
    <property type="evidence" value="ECO:0007669"/>
    <property type="project" value="InterPro"/>
</dbReference>
<evidence type="ECO:0000256" key="1">
    <source>
        <dbReference type="ARBA" id="ARBA00022679"/>
    </source>
</evidence>
<dbReference type="PANTHER" id="PTHR23359">
    <property type="entry name" value="NUCLEOTIDE KINASE"/>
    <property type="match status" value="1"/>
</dbReference>